<dbReference type="InterPro" id="IPR029058">
    <property type="entry name" value="AB_hydrolase_fold"/>
</dbReference>
<dbReference type="EMBL" id="CP108021">
    <property type="protein sequence ID" value="WUM22161.1"/>
    <property type="molecule type" value="Genomic_DNA"/>
</dbReference>
<feature type="domain" description="AB hydrolase-1" evidence="1">
    <location>
        <begin position="65"/>
        <end position="281"/>
    </location>
</feature>
<proteinExistence type="predicted"/>
<keyword evidence="3" id="KW-1185">Reference proteome</keyword>
<dbReference type="Pfam" id="PF00561">
    <property type="entry name" value="Abhydrolase_1"/>
    <property type="match status" value="1"/>
</dbReference>
<name>A0AAU4K7Y1_9NOCA</name>
<sequence length="317" mass="34047">MAVTIVDRLAGGVSRFFRTHPTADVPTGTMVQLGDRGATYVTDSARIASGGIDAGGIDAAEAAKPPIILLHAVVTTGLLSWYSVIDDLRADFRVITMDQRWHGRGIRSPRFTLDDCADDVVALADALGIDRFVAAGFSMGGGTAQLTWRRHRDRVSGLVLASTGPYFGSSTTGRPRIDAITRFAAQRFATPVPGLEPHALDERGLSDGAWALRQVRSTRLSHMGEIGYALGQFDSRPWLGEIDVPTAVCVTTRDRVIPIARQQLLVDGIPGARRFDVAAGHACCVLQSEIFTPVFVEACGWVCTQTPESTSRSSARP</sequence>
<evidence type="ECO:0000259" key="1">
    <source>
        <dbReference type="Pfam" id="PF00561"/>
    </source>
</evidence>
<dbReference type="RefSeq" id="WP_328859087.1">
    <property type="nucleotide sequence ID" value="NZ_CP108021.1"/>
</dbReference>
<evidence type="ECO:0000313" key="3">
    <source>
        <dbReference type="Proteomes" id="UP001432128"/>
    </source>
</evidence>
<dbReference type="Gene3D" id="3.40.50.1820">
    <property type="entry name" value="alpha/beta hydrolase"/>
    <property type="match status" value="1"/>
</dbReference>
<dbReference type="Proteomes" id="UP001432128">
    <property type="component" value="Chromosome"/>
</dbReference>
<dbReference type="InterPro" id="IPR000073">
    <property type="entry name" value="AB_hydrolase_1"/>
</dbReference>
<dbReference type="InterPro" id="IPR050266">
    <property type="entry name" value="AB_hydrolase_sf"/>
</dbReference>
<organism evidence="2 3">
    <name type="scientific">Williamsia herbipolensis</name>
    <dbReference type="NCBI Taxonomy" id="1603258"/>
    <lineage>
        <taxon>Bacteria</taxon>
        <taxon>Bacillati</taxon>
        <taxon>Actinomycetota</taxon>
        <taxon>Actinomycetes</taxon>
        <taxon>Mycobacteriales</taxon>
        <taxon>Nocardiaceae</taxon>
        <taxon>Williamsia</taxon>
    </lineage>
</organism>
<dbReference type="KEGG" id="whr:OG579_10520"/>
<protein>
    <submittedName>
        <fullName evidence="2">Alpha/beta hydrolase</fullName>
    </submittedName>
</protein>
<gene>
    <name evidence="2" type="ORF">OG579_10520</name>
</gene>
<dbReference type="SUPFAM" id="SSF53474">
    <property type="entry name" value="alpha/beta-Hydrolases"/>
    <property type="match status" value="1"/>
</dbReference>
<evidence type="ECO:0000313" key="2">
    <source>
        <dbReference type="EMBL" id="WUM22161.1"/>
    </source>
</evidence>
<dbReference type="AlphaFoldDB" id="A0AAU4K7Y1"/>
<reference evidence="2 3" key="1">
    <citation type="submission" date="2022-10" db="EMBL/GenBank/DDBJ databases">
        <title>The complete genomes of actinobacterial strains from the NBC collection.</title>
        <authorList>
            <person name="Joergensen T.S."/>
            <person name="Alvarez Arevalo M."/>
            <person name="Sterndorff E.B."/>
            <person name="Faurdal D."/>
            <person name="Vuksanovic O."/>
            <person name="Mourched A.-S."/>
            <person name="Charusanti P."/>
            <person name="Shaw S."/>
            <person name="Blin K."/>
            <person name="Weber T."/>
        </authorList>
    </citation>
    <scope>NUCLEOTIDE SEQUENCE [LARGE SCALE GENOMIC DNA]</scope>
    <source>
        <strain evidence="2 3">NBC_00319</strain>
    </source>
</reference>
<dbReference type="PANTHER" id="PTHR43798">
    <property type="entry name" value="MONOACYLGLYCEROL LIPASE"/>
    <property type="match status" value="1"/>
</dbReference>
<dbReference type="GO" id="GO:0016787">
    <property type="term" value="F:hydrolase activity"/>
    <property type="evidence" value="ECO:0007669"/>
    <property type="project" value="UniProtKB-KW"/>
</dbReference>
<keyword evidence="2" id="KW-0378">Hydrolase</keyword>
<accession>A0AAU4K7Y1</accession>